<dbReference type="KEGG" id="bdi:106866330"/>
<reference evidence="2" key="2">
    <citation type="submission" date="2017-06" db="EMBL/GenBank/DDBJ databases">
        <title>WGS assembly of Brachypodium distachyon.</title>
        <authorList>
            <consortium name="The International Brachypodium Initiative"/>
            <person name="Lucas S."/>
            <person name="Harmon-Smith M."/>
            <person name="Lail K."/>
            <person name="Tice H."/>
            <person name="Grimwood J."/>
            <person name="Bruce D."/>
            <person name="Barry K."/>
            <person name="Shu S."/>
            <person name="Lindquist E."/>
            <person name="Wang M."/>
            <person name="Pitluck S."/>
            <person name="Vogel J.P."/>
            <person name="Garvin D.F."/>
            <person name="Mockler T.C."/>
            <person name="Schmutz J."/>
            <person name="Rokhsar D."/>
            <person name="Bevan M.W."/>
        </authorList>
    </citation>
    <scope>NUCLEOTIDE SEQUENCE</scope>
    <source>
        <strain evidence="2">Bd21</strain>
    </source>
</reference>
<reference evidence="2 3" key="1">
    <citation type="journal article" date="2010" name="Nature">
        <title>Genome sequencing and analysis of the model grass Brachypodium distachyon.</title>
        <authorList>
            <consortium name="International Brachypodium Initiative"/>
        </authorList>
    </citation>
    <scope>NUCLEOTIDE SEQUENCE [LARGE SCALE GENOMIC DNA]</scope>
    <source>
        <strain evidence="2 3">Bd21</strain>
    </source>
</reference>
<dbReference type="PANTHER" id="PTHR33115:SF69">
    <property type="entry name" value="GENOME ASSEMBLY, CHROMOSOME: II"/>
    <property type="match status" value="1"/>
</dbReference>
<feature type="transmembrane region" description="Helical" evidence="1">
    <location>
        <begin position="140"/>
        <end position="163"/>
    </location>
</feature>
<dbReference type="OMA" id="AGANTWI"/>
<dbReference type="Proteomes" id="UP000008810">
    <property type="component" value="Chromosome 3"/>
</dbReference>
<evidence type="ECO:0000256" key="1">
    <source>
        <dbReference type="SAM" id="Phobius"/>
    </source>
</evidence>
<dbReference type="EMBL" id="CM000882">
    <property type="protein sequence ID" value="PNT65879.1"/>
    <property type="molecule type" value="Genomic_DNA"/>
</dbReference>
<dbReference type="PANTHER" id="PTHR33115">
    <property type="entry name" value="ARM REPEAT SUPERFAMILY PROTEIN"/>
    <property type="match status" value="1"/>
</dbReference>
<feature type="transmembrane region" description="Helical" evidence="1">
    <location>
        <begin position="79"/>
        <end position="97"/>
    </location>
</feature>
<evidence type="ECO:0000313" key="3">
    <source>
        <dbReference type="EnsemblPlants" id="PNT65879"/>
    </source>
</evidence>
<dbReference type="GeneID" id="106866330"/>
<feature type="transmembrane region" description="Helical" evidence="1">
    <location>
        <begin position="54"/>
        <end position="72"/>
    </location>
</feature>
<keyword evidence="1" id="KW-0812">Transmembrane</keyword>
<dbReference type="HOGENOM" id="CLU_009953_1_0_1"/>
<evidence type="ECO:0000313" key="2">
    <source>
        <dbReference type="EMBL" id="PNT65879.1"/>
    </source>
</evidence>
<proteinExistence type="predicted"/>
<reference evidence="3" key="3">
    <citation type="submission" date="2018-08" db="UniProtKB">
        <authorList>
            <consortium name="EnsemblPlants"/>
        </authorList>
    </citation>
    <scope>IDENTIFICATION</scope>
    <source>
        <strain evidence="3">cv. Bd21</strain>
    </source>
</reference>
<dbReference type="OrthoDB" id="608041at2759"/>
<dbReference type="RefSeq" id="XP_014755801.1">
    <property type="nucleotide sequence ID" value="XM_014900315.2"/>
</dbReference>
<dbReference type="Gramene" id="PNT65879">
    <property type="protein sequence ID" value="PNT65879"/>
    <property type="gene ID" value="BRADI_3g03900v3"/>
</dbReference>
<dbReference type="eggNOG" id="ENOG502QRQI">
    <property type="taxonomic scope" value="Eukaryota"/>
</dbReference>
<gene>
    <name evidence="3" type="primary">LOC106866330</name>
    <name evidence="2" type="ORF">BRADI_3g03900v3</name>
</gene>
<sequence>MAQAPGGGAWMSSGGFQFLEEDEADAFTERQPGAKIINNIVVIRSTCFKVVRGLGYLALLWSTTVLLGGFATDLTPTDFWFITAISFMQAAGLFNLIGDHTFASFMKRALPPIVMHPPSCGACILLWLKKEIHKTCSTAILLVLMALAESVIYVGPAICYGMARVGLTALEHGIDEGYDSKANLKPALVLFYRLTQAQSLMQIGSVEYEILWGQMVNLVCLKYGLNNQLVAAYFSETERRYENDPACIKSWTFVTYGAGLLDSASPDDYLCGARVLNMLINQGLSIRRLLILSPRQTIEKLIRTLRSASPLERETRGLSARIVAHLSTDLKLAELPRALGCVSSLLDASGHNNGDQEAVYYSLTGSNPPMFITNTTTILALITAGVQFITGKLLGLFRKKKQEKQESSEAAEGSNGDLVLQGLRILENLAHDQDNCAEIYGYNDLLSKIVAPVSSSSLMEDIEINVAWKKVVDGSLRMISQLMGAPGDTGKNMRRQIADDTSAVANLEAVLSLEINSESLQLKTRAIDVLAQLIFDESTSLHTNGSENLVLKKAKEALNKAALNFFLVSKWMEDYLAERRKTIDEESAREYSALGEFLAQEKKAAAETARRLKEKAGEALVILSMKSQSNSNDIKNFTECGRDVLHLLTEMLDSNSQIMMTTKCRTSAAAILKHLCTHCALPAVVVAVPAPLDVVYLKETTLKKVLAELLHIKPEPEAPNTLCCCKCCWPFTPVRRNGDIENPICCGGGSSKHEPSSPHTHINQQSEERRLRAALLSLCAKIRSRLINNAGDFANLAVRLVSPDDLAGKLKKVVEENSHATPASMAILKLTCEMVMALIPHDGDVEEVRKKREIVEALSQASGTMAGVESCLLFARADHDCHGIAVKPLYSALVKQAEELLRQKETALGINVPAAAAGP</sequence>
<dbReference type="EnsemblPlants" id="PNT65879">
    <property type="protein sequence ID" value="PNT65879"/>
    <property type="gene ID" value="BRADI_3g03900v3"/>
</dbReference>
<keyword evidence="4" id="KW-1185">Reference proteome</keyword>
<organism evidence="2">
    <name type="scientific">Brachypodium distachyon</name>
    <name type="common">Purple false brome</name>
    <name type="synonym">Trachynia distachya</name>
    <dbReference type="NCBI Taxonomy" id="15368"/>
    <lineage>
        <taxon>Eukaryota</taxon>
        <taxon>Viridiplantae</taxon>
        <taxon>Streptophyta</taxon>
        <taxon>Embryophyta</taxon>
        <taxon>Tracheophyta</taxon>
        <taxon>Spermatophyta</taxon>
        <taxon>Magnoliopsida</taxon>
        <taxon>Liliopsida</taxon>
        <taxon>Poales</taxon>
        <taxon>Poaceae</taxon>
        <taxon>BOP clade</taxon>
        <taxon>Pooideae</taxon>
        <taxon>Stipodae</taxon>
        <taxon>Brachypodieae</taxon>
        <taxon>Brachypodium</taxon>
    </lineage>
</organism>
<evidence type="ECO:0000313" key="4">
    <source>
        <dbReference type="Proteomes" id="UP000008810"/>
    </source>
</evidence>
<keyword evidence="1" id="KW-0472">Membrane</keyword>
<protein>
    <submittedName>
        <fullName evidence="2 3">Uncharacterized protein</fullName>
    </submittedName>
</protein>
<name>I1HX86_BRADI</name>
<accession>I1HX86</accession>
<dbReference type="AlphaFoldDB" id="I1HX86"/>
<keyword evidence="1" id="KW-1133">Transmembrane helix</keyword>